<dbReference type="GO" id="GO:0009007">
    <property type="term" value="F:site-specific DNA-methyltransferase (adenine-specific) activity"/>
    <property type="evidence" value="ECO:0007669"/>
    <property type="project" value="UniProtKB-EC"/>
</dbReference>
<organism evidence="10 11">
    <name type="scientific">Sphingomonas oleivorans</name>
    <dbReference type="NCBI Taxonomy" id="1735121"/>
    <lineage>
        <taxon>Bacteria</taxon>
        <taxon>Pseudomonadati</taxon>
        <taxon>Pseudomonadota</taxon>
        <taxon>Alphaproteobacteria</taxon>
        <taxon>Sphingomonadales</taxon>
        <taxon>Sphingomonadaceae</taxon>
        <taxon>Sphingomonas</taxon>
    </lineage>
</organism>
<dbReference type="InterPro" id="IPR003356">
    <property type="entry name" value="DNA_methylase_A-5"/>
</dbReference>
<evidence type="ECO:0000256" key="2">
    <source>
        <dbReference type="ARBA" id="ARBA00011900"/>
    </source>
</evidence>
<dbReference type="Pfam" id="PF02384">
    <property type="entry name" value="N6_Mtase"/>
    <property type="match status" value="1"/>
</dbReference>
<dbReference type="InterPro" id="IPR054520">
    <property type="entry name" value="M_Eco57I_C"/>
</dbReference>
<evidence type="ECO:0000259" key="8">
    <source>
        <dbReference type="Pfam" id="PF02384"/>
    </source>
</evidence>
<keyword evidence="11" id="KW-1185">Reference proteome</keyword>
<dbReference type="Pfam" id="PF22837">
    <property type="entry name" value="M_Eco57I_C"/>
    <property type="match status" value="1"/>
</dbReference>
<keyword evidence="6" id="KW-0680">Restriction system</keyword>
<evidence type="ECO:0000256" key="4">
    <source>
        <dbReference type="ARBA" id="ARBA00022679"/>
    </source>
</evidence>
<evidence type="ECO:0000256" key="5">
    <source>
        <dbReference type="ARBA" id="ARBA00022691"/>
    </source>
</evidence>
<accession>A0A2T5G0B9</accession>
<evidence type="ECO:0000313" key="11">
    <source>
        <dbReference type="Proteomes" id="UP000244162"/>
    </source>
</evidence>
<evidence type="ECO:0000256" key="7">
    <source>
        <dbReference type="ARBA" id="ARBA00047942"/>
    </source>
</evidence>
<comment type="catalytic activity">
    <reaction evidence="7">
        <text>a 2'-deoxyadenosine in DNA + S-adenosyl-L-methionine = an N(6)-methyl-2'-deoxyadenosine in DNA + S-adenosyl-L-homocysteine + H(+)</text>
        <dbReference type="Rhea" id="RHEA:15197"/>
        <dbReference type="Rhea" id="RHEA-COMP:12418"/>
        <dbReference type="Rhea" id="RHEA-COMP:12419"/>
        <dbReference type="ChEBI" id="CHEBI:15378"/>
        <dbReference type="ChEBI" id="CHEBI:57856"/>
        <dbReference type="ChEBI" id="CHEBI:59789"/>
        <dbReference type="ChEBI" id="CHEBI:90615"/>
        <dbReference type="ChEBI" id="CHEBI:90616"/>
        <dbReference type="EC" id="2.1.1.72"/>
    </reaction>
</comment>
<name>A0A2T5G0B9_9SPHN</name>
<sequence length="549" mass="59744">MDTPALRKARGAFFTPSTLARFITDWAVRSPADTVLEPSCGDAAFLAPAVDRLRALGAPVGLDGQLHGVEIHAASAKAATARLAAQNAKVEIAIGDFFDQTPPPKKFDVVIGNPPYVRYQQFAGDARAKSLQAALAQGVRLTGLASSWAAFTIHASHFLKDTGRLGLVLPAELLTVNYAAQVRRFLLTRFAKVRLVLFEELVFPDVLEEVVLLLAEGRGDAPSFEVYQARNLADLERICADSWIGYVPSGDQKWTSALLPAAALDIYARLTEGPGFTNMLGWGETYLGAVSGNNDWFSLDRAQAAKLGLKSNELLGISPPGSKHLRGLTFTQAAWESLAKEGKRCFLFAPGANPSAAARAYIAEGEAADVHKTYKCRKRSPWWRVPLVDRPDLLFTYMNHDRPRLITNDADAQFLNSLYGVKLKAAVRAIGRELLPLASLNSATLLGAEVVGRAYGGGMLKHEPKEADMLPVPTPVTLEAIADELRAIRPQIGRALRSTKPQRAVELVDTILLERHLGLSPSEVAGLRGARDLLFQRRVTRSRSERVTN</sequence>
<dbReference type="Proteomes" id="UP000244162">
    <property type="component" value="Unassembled WGS sequence"/>
</dbReference>
<keyword evidence="3 10" id="KW-0489">Methyltransferase</keyword>
<dbReference type="InterPro" id="IPR002052">
    <property type="entry name" value="DNA_methylase_N6_adenine_CS"/>
</dbReference>
<dbReference type="Gene3D" id="3.40.50.150">
    <property type="entry name" value="Vaccinia Virus protein VP39"/>
    <property type="match status" value="1"/>
</dbReference>
<feature type="domain" description="DNA methylase adenine-specific" evidence="8">
    <location>
        <begin position="7"/>
        <end position="189"/>
    </location>
</feature>
<comment type="similarity">
    <text evidence="1">Belongs to the N(4)/N(6)-methyltransferase family.</text>
</comment>
<dbReference type="PANTHER" id="PTHR33841:SF5">
    <property type="entry name" value="DNA METHYLASE (MODIFICATION METHYLASE) (METHYLTRANSFERASE)-RELATED"/>
    <property type="match status" value="1"/>
</dbReference>
<reference evidence="10 11" key="1">
    <citation type="submission" date="2017-09" db="EMBL/GenBank/DDBJ databases">
        <title>Sphingomonas panjinensis sp.nov., isolated from oil-contaminated soil.</title>
        <authorList>
            <person name="Wang L."/>
            <person name="Chen L."/>
        </authorList>
    </citation>
    <scope>NUCLEOTIDE SEQUENCE [LARGE SCALE GENOMIC DNA]</scope>
    <source>
        <strain evidence="10 11">FW-11</strain>
    </source>
</reference>
<keyword evidence="5" id="KW-0949">S-adenosyl-L-methionine</keyword>
<evidence type="ECO:0000256" key="6">
    <source>
        <dbReference type="ARBA" id="ARBA00022747"/>
    </source>
</evidence>
<dbReference type="PRINTS" id="PR00507">
    <property type="entry name" value="N12N6MTFRASE"/>
</dbReference>
<dbReference type="InterPro" id="IPR029063">
    <property type="entry name" value="SAM-dependent_MTases_sf"/>
</dbReference>
<dbReference type="GO" id="GO:0032259">
    <property type="term" value="P:methylation"/>
    <property type="evidence" value="ECO:0007669"/>
    <property type="project" value="UniProtKB-KW"/>
</dbReference>
<evidence type="ECO:0000256" key="3">
    <source>
        <dbReference type="ARBA" id="ARBA00022603"/>
    </source>
</evidence>
<protein>
    <recommendedName>
        <fullName evidence="2">site-specific DNA-methyltransferase (adenine-specific)</fullName>
        <ecNumber evidence="2">2.1.1.72</ecNumber>
    </recommendedName>
</protein>
<proteinExistence type="inferred from homology"/>
<gene>
    <name evidence="10" type="ORF">CLG96_05915</name>
</gene>
<dbReference type="GO" id="GO:0003677">
    <property type="term" value="F:DNA binding"/>
    <property type="evidence" value="ECO:0007669"/>
    <property type="project" value="InterPro"/>
</dbReference>
<dbReference type="AlphaFoldDB" id="A0A2T5G0B9"/>
<comment type="caution">
    <text evidence="10">The sequence shown here is derived from an EMBL/GenBank/DDBJ whole genome shotgun (WGS) entry which is preliminary data.</text>
</comment>
<feature type="domain" description="Type II methyltransferase M.Eco57I C-terminal" evidence="9">
    <location>
        <begin position="252"/>
        <end position="513"/>
    </location>
</feature>
<dbReference type="InterPro" id="IPR050953">
    <property type="entry name" value="N4_N6_ade-DNA_methylase"/>
</dbReference>
<keyword evidence="4 10" id="KW-0808">Transferase</keyword>
<dbReference type="GO" id="GO:0009307">
    <property type="term" value="P:DNA restriction-modification system"/>
    <property type="evidence" value="ECO:0007669"/>
    <property type="project" value="UniProtKB-KW"/>
</dbReference>
<dbReference type="EC" id="2.1.1.72" evidence="2"/>
<dbReference type="OrthoDB" id="9806213at2"/>
<dbReference type="PANTHER" id="PTHR33841">
    <property type="entry name" value="DNA METHYLTRANSFERASE YEEA-RELATED"/>
    <property type="match status" value="1"/>
</dbReference>
<dbReference type="PROSITE" id="PS00092">
    <property type="entry name" value="N6_MTASE"/>
    <property type="match status" value="1"/>
</dbReference>
<dbReference type="GO" id="GO:0008170">
    <property type="term" value="F:N-methyltransferase activity"/>
    <property type="evidence" value="ECO:0007669"/>
    <property type="project" value="InterPro"/>
</dbReference>
<dbReference type="SUPFAM" id="SSF53335">
    <property type="entry name" value="S-adenosyl-L-methionine-dependent methyltransferases"/>
    <property type="match status" value="1"/>
</dbReference>
<evidence type="ECO:0000313" key="10">
    <source>
        <dbReference type="EMBL" id="PTQ12399.1"/>
    </source>
</evidence>
<evidence type="ECO:0000259" key="9">
    <source>
        <dbReference type="Pfam" id="PF22837"/>
    </source>
</evidence>
<dbReference type="EMBL" id="NWBU01000005">
    <property type="protein sequence ID" value="PTQ12399.1"/>
    <property type="molecule type" value="Genomic_DNA"/>
</dbReference>
<evidence type="ECO:0000256" key="1">
    <source>
        <dbReference type="ARBA" id="ARBA00006594"/>
    </source>
</evidence>